<organism evidence="4 5">
    <name type="scientific">Candidatus Scalindua brodae</name>
    <dbReference type="NCBI Taxonomy" id="237368"/>
    <lineage>
        <taxon>Bacteria</taxon>
        <taxon>Pseudomonadati</taxon>
        <taxon>Planctomycetota</taxon>
        <taxon>Candidatus Brocadiia</taxon>
        <taxon>Candidatus Brocadiales</taxon>
        <taxon>Candidatus Scalinduaceae</taxon>
        <taxon>Candidatus Scalindua</taxon>
    </lineage>
</organism>
<evidence type="ECO:0000256" key="2">
    <source>
        <dbReference type="SAM" id="Phobius"/>
    </source>
</evidence>
<keyword evidence="2" id="KW-0812">Transmembrane</keyword>
<keyword evidence="2" id="KW-0472">Membrane</keyword>
<reference evidence="4 5" key="1">
    <citation type="submission" date="2014-10" db="EMBL/GenBank/DDBJ databases">
        <title>Draft genome of anammox bacterium scalindua brodae, obtained using differential coverage binning of sequence data from two enrichment reactors.</title>
        <authorList>
            <person name="Speth D.R."/>
            <person name="Russ L."/>
            <person name="Kartal B."/>
            <person name="Op den Camp H.J."/>
            <person name="Dutilh B.E."/>
            <person name="Jetten M.S."/>
        </authorList>
    </citation>
    <scope>NUCLEOTIDE SEQUENCE [LARGE SCALE GENOMIC DNA]</scope>
    <source>
        <strain evidence="4">RU1</strain>
    </source>
</reference>
<accession>A0A0B0EGQ3</accession>
<dbReference type="SUPFAM" id="SSF49265">
    <property type="entry name" value="Fibronectin type III"/>
    <property type="match status" value="1"/>
</dbReference>
<dbReference type="Pfam" id="PF00041">
    <property type="entry name" value="fn3"/>
    <property type="match status" value="1"/>
</dbReference>
<dbReference type="InterPro" id="IPR036116">
    <property type="entry name" value="FN3_sf"/>
</dbReference>
<dbReference type="AlphaFoldDB" id="A0A0B0EGQ3"/>
<dbReference type="SMART" id="SM00060">
    <property type="entry name" value="FN3"/>
    <property type="match status" value="1"/>
</dbReference>
<dbReference type="InterPro" id="IPR003961">
    <property type="entry name" value="FN3_dom"/>
</dbReference>
<feature type="transmembrane region" description="Helical" evidence="2">
    <location>
        <begin position="21"/>
        <end position="38"/>
    </location>
</feature>
<evidence type="ECO:0000313" key="4">
    <source>
        <dbReference type="EMBL" id="KHE90273.1"/>
    </source>
</evidence>
<comment type="caution">
    <text evidence="4">The sequence shown here is derived from an EMBL/GenBank/DDBJ whole genome shotgun (WGS) entry which is preliminary data.</text>
</comment>
<keyword evidence="2" id="KW-1133">Transmembrane helix</keyword>
<dbReference type="Proteomes" id="UP000030652">
    <property type="component" value="Unassembled WGS sequence"/>
</dbReference>
<dbReference type="Gene3D" id="2.60.40.10">
    <property type="entry name" value="Immunoglobulins"/>
    <property type="match status" value="2"/>
</dbReference>
<sequence>MSLPSNSQHLSKKCLSRYSQIIFLSFFALTLAICLYRTSVCSAKEDFIVVNLGDSIAFNPSATDPDGDILAFSYSGWMDSPYYITRCGDVGTHTVTVTVSDGSLTDSREVTVQVNYLSQVTLTWDPNTEEDLAGYKLHYGTSSGNYNTVVNAGNQSYYTLSNLVSGQTYYISVTSYDLSGNDSTNSSEIIYTVPVFNDTDEDGAPDTEDAFPDDPGRVE</sequence>
<dbReference type="CDD" id="cd00063">
    <property type="entry name" value="FN3"/>
    <property type="match status" value="1"/>
</dbReference>
<evidence type="ECO:0000259" key="3">
    <source>
        <dbReference type="PROSITE" id="PS50853"/>
    </source>
</evidence>
<name>A0A0B0EGQ3_9BACT</name>
<gene>
    <name evidence="4" type="ORF">SCABRO_04001</name>
</gene>
<dbReference type="PROSITE" id="PS50853">
    <property type="entry name" value="FN3"/>
    <property type="match status" value="1"/>
</dbReference>
<protein>
    <recommendedName>
        <fullName evidence="3">Fibronectin type-III domain-containing protein</fullName>
    </recommendedName>
</protein>
<dbReference type="InterPro" id="IPR013783">
    <property type="entry name" value="Ig-like_fold"/>
</dbReference>
<evidence type="ECO:0000256" key="1">
    <source>
        <dbReference type="SAM" id="MobiDB-lite"/>
    </source>
</evidence>
<dbReference type="EMBL" id="JRYO01000272">
    <property type="protein sequence ID" value="KHE90273.1"/>
    <property type="molecule type" value="Genomic_DNA"/>
</dbReference>
<feature type="compositionally biased region" description="Acidic residues" evidence="1">
    <location>
        <begin position="198"/>
        <end position="212"/>
    </location>
</feature>
<proteinExistence type="predicted"/>
<feature type="region of interest" description="Disordered" evidence="1">
    <location>
        <begin position="196"/>
        <end position="219"/>
    </location>
</feature>
<feature type="domain" description="Fibronectin type-III" evidence="3">
    <location>
        <begin position="106"/>
        <end position="196"/>
    </location>
</feature>
<evidence type="ECO:0000313" key="5">
    <source>
        <dbReference type="Proteomes" id="UP000030652"/>
    </source>
</evidence>